<dbReference type="OrthoDB" id="10031947at2759"/>
<dbReference type="PANTHER" id="PTHR11264">
    <property type="entry name" value="URACIL-DNA GLYCOSYLASE"/>
    <property type="match status" value="1"/>
</dbReference>
<dbReference type="GO" id="GO:0005634">
    <property type="term" value="C:nucleus"/>
    <property type="evidence" value="ECO:0007669"/>
    <property type="project" value="UniProtKB-SubCell"/>
</dbReference>
<dbReference type="PANTHER" id="PTHR11264:SF0">
    <property type="entry name" value="URACIL-DNA GLYCOSYLASE"/>
    <property type="match status" value="1"/>
</dbReference>
<evidence type="ECO:0000313" key="12">
    <source>
        <dbReference type="EMBL" id="OWA52854.1"/>
    </source>
</evidence>
<evidence type="ECO:0000256" key="2">
    <source>
        <dbReference type="ARBA" id="ARBA00008184"/>
    </source>
</evidence>
<dbReference type="InterPro" id="IPR036895">
    <property type="entry name" value="Uracil-DNA_glycosylase-like_sf"/>
</dbReference>
<gene>
    <name evidence="12" type="ORF">BV898_17296</name>
</gene>
<dbReference type="GO" id="GO:0097510">
    <property type="term" value="P:base-excision repair, AP site formation via deaminated base removal"/>
    <property type="evidence" value="ECO:0007669"/>
    <property type="project" value="TreeGrafter"/>
</dbReference>
<dbReference type="EC" id="3.2.2.27" evidence="3 7"/>
<evidence type="ECO:0000256" key="3">
    <source>
        <dbReference type="ARBA" id="ARBA00012030"/>
    </source>
</evidence>
<evidence type="ECO:0000256" key="10">
    <source>
        <dbReference type="SAM" id="MobiDB-lite"/>
    </source>
</evidence>
<comment type="catalytic activity">
    <reaction evidence="1 7 9">
        <text>Hydrolyzes single-stranded DNA or mismatched double-stranded DNA and polynucleotides, releasing free uracil.</text>
        <dbReference type="EC" id="3.2.2.27"/>
    </reaction>
</comment>
<evidence type="ECO:0000256" key="5">
    <source>
        <dbReference type="ARBA" id="ARBA00022801"/>
    </source>
</evidence>
<dbReference type="NCBIfam" id="NF003592">
    <property type="entry name" value="PRK05254.1-5"/>
    <property type="match status" value="1"/>
</dbReference>
<keyword evidence="7" id="KW-0539">Nucleus</keyword>
<accession>A0A9X6NND7</accession>
<dbReference type="CDD" id="cd10027">
    <property type="entry name" value="UDG-F1-like"/>
    <property type="match status" value="1"/>
</dbReference>
<dbReference type="Pfam" id="PF03167">
    <property type="entry name" value="UDG"/>
    <property type="match status" value="1"/>
</dbReference>
<dbReference type="GO" id="GO:0005739">
    <property type="term" value="C:mitochondrion"/>
    <property type="evidence" value="ECO:0007669"/>
    <property type="project" value="UniProtKB-SubCell"/>
</dbReference>
<evidence type="ECO:0000259" key="11">
    <source>
        <dbReference type="SMART" id="SM00986"/>
    </source>
</evidence>
<dbReference type="HAMAP" id="MF_00148">
    <property type="entry name" value="UDG"/>
    <property type="match status" value="1"/>
</dbReference>
<dbReference type="NCBIfam" id="TIGR00628">
    <property type="entry name" value="ung"/>
    <property type="match status" value="1"/>
</dbReference>
<dbReference type="GO" id="GO:0004844">
    <property type="term" value="F:uracil DNA N-glycosylase activity"/>
    <property type="evidence" value="ECO:0007669"/>
    <property type="project" value="UniProtKB-UniRule"/>
</dbReference>
<dbReference type="SMART" id="SM00987">
    <property type="entry name" value="UreE_C"/>
    <property type="match status" value="1"/>
</dbReference>
<evidence type="ECO:0000256" key="8">
    <source>
        <dbReference type="PROSITE-ProRule" id="PRU10072"/>
    </source>
</evidence>
<dbReference type="SUPFAM" id="SSF52141">
    <property type="entry name" value="Uracil-DNA glycosylase-like"/>
    <property type="match status" value="1"/>
</dbReference>
<dbReference type="Gene3D" id="3.40.470.10">
    <property type="entry name" value="Uracil-DNA glycosylase-like domain"/>
    <property type="match status" value="1"/>
</dbReference>
<sequence length="352" mass="39010">MTFHKLLKRFPLLAGVIRATSPASLNSSFYSFLQIKGIMSRQTNIKQFFTTTPQKKRAATQNPEATEKDSVPSTSGSAVEPTLKKARTGSGDFKMVSNEIVKVKENSQNLVSLKAELVEQWKALRLLHPDFGLTWFKALKQEFSKEYFTTLSKFVVAERASRTVYPPPHQVFSWTQKFAIEQTKVVILGQDPYHGPGQAHGLCFSVPVGVPPPPSLVNIYKEIRSDIPGTVLPTHGNLSGWADQGVLLLNACLTVRAGEANSHKNQGWEQFTDAVVTWLNENLTGVVFLLWGRYAQVKGAKINKSRHHVLTAGHPSPLSVQHFQGCKHFSRTNELLLAGGKVPIDWGKLDAV</sequence>
<evidence type="ECO:0000256" key="9">
    <source>
        <dbReference type="RuleBase" id="RU003780"/>
    </source>
</evidence>
<dbReference type="Proteomes" id="UP000192578">
    <property type="component" value="Unassembled WGS sequence"/>
</dbReference>
<dbReference type="NCBIfam" id="NF003591">
    <property type="entry name" value="PRK05254.1-4"/>
    <property type="match status" value="1"/>
</dbReference>
<evidence type="ECO:0000256" key="7">
    <source>
        <dbReference type="HAMAP-Rule" id="MF_03166"/>
    </source>
</evidence>
<dbReference type="InterPro" id="IPR005122">
    <property type="entry name" value="Uracil-DNA_glycosylase-like"/>
</dbReference>
<keyword evidence="5 7" id="KW-0378">Hydrolase</keyword>
<dbReference type="NCBIfam" id="NF003588">
    <property type="entry name" value="PRK05254.1-1"/>
    <property type="match status" value="1"/>
</dbReference>
<dbReference type="AlphaFoldDB" id="A0A9X6NND7"/>
<dbReference type="PROSITE" id="PS00130">
    <property type="entry name" value="U_DNA_GLYCOSYLASE"/>
    <property type="match status" value="1"/>
</dbReference>
<dbReference type="InterPro" id="IPR018085">
    <property type="entry name" value="Ura-DNA_Glyclase_AS"/>
</dbReference>
<dbReference type="InterPro" id="IPR002043">
    <property type="entry name" value="UDG_fam1"/>
</dbReference>
<organism evidence="12 13">
    <name type="scientific">Hypsibius exemplaris</name>
    <name type="common">Freshwater tardigrade</name>
    <dbReference type="NCBI Taxonomy" id="2072580"/>
    <lineage>
        <taxon>Eukaryota</taxon>
        <taxon>Metazoa</taxon>
        <taxon>Ecdysozoa</taxon>
        <taxon>Tardigrada</taxon>
        <taxon>Eutardigrada</taxon>
        <taxon>Parachela</taxon>
        <taxon>Hypsibioidea</taxon>
        <taxon>Hypsibiidae</taxon>
        <taxon>Hypsibius</taxon>
    </lineage>
</organism>
<comment type="caution">
    <text evidence="12">The sequence shown here is derived from an EMBL/GenBank/DDBJ whole genome shotgun (WGS) entry which is preliminary data.</text>
</comment>
<comment type="function">
    <text evidence="7 9">Excises uracil residues from the DNA which can arise as a result of misincorporation of dUMP residues by DNA polymerase or due to deamination of cytosine.</text>
</comment>
<feature type="region of interest" description="Disordered" evidence="10">
    <location>
        <begin position="52"/>
        <end position="83"/>
    </location>
</feature>
<dbReference type="NCBIfam" id="NF003589">
    <property type="entry name" value="PRK05254.1-2"/>
    <property type="match status" value="1"/>
</dbReference>
<name>A0A9X6NND7_HYPEX</name>
<dbReference type="FunFam" id="3.40.470.10:FF:000001">
    <property type="entry name" value="Uracil-DNA glycosylase"/>
    <property type="match status" value="1"/>
</dbReference>
<comment type="subcellular location">
    <subcellularLocation>
        <location evidence="7">Mitochondrion</location>
    </subcellularLocation>
    <subcellularLocation>
        <location evidence="7">Nucleus</location>
    </subcellularLocation>
</comment>
<feature type="active site" description="Proton acceptor" evidence="7 8">
    <location>
        <position position="191"/>
    </location>
</feature>
<dbReference type="EMBL" id="MTYJ01000289">
    <property type="protein sequence ID" value="OWA52854.1"/>
    <property type="molecule type" value="Genomic_DNA"/>
</dbReference>
<comment type="similarity">
    <text evidence="2 7 9">Belongs to the uracil-DNA glycosylase (UDG) superfamily. UNG family.</text>
</comment>
<protein>
    <recommendedName>
        <fullName evidence="3 7">Uracil-DNA glycosylase</fullName>
        <shortName evidence="7">UDG</shortName>
        <ecNumber evidence="3 7">3.2.2.27</ecNumber>
    </recommendedName>
</protein>
<proteinExistence type="inferred from homology"/>
<keyword evidence="4 7" id="KW-0227">DNA damage</keyword>
<keyword evidence="7" id="KW-0496">Mitochondrion</keyword>
<evidence type="ECO:0000256" key="1">
    <source>
        <dbReference type="ARBA" id="ARBA00001400"/>
    </source>
</evidence>
<evidence type="ECO:0000256" key="4">
    <source>
        <dbReference type="ARBA" id="ARBA00022763"/>
    </source>
</evidence>
<reference evidence="13" key="1">
    <citation type="submission" date="2017-01" db="EMBL/GenBank/DDBJ databases">
        <title>Comparative genomics of anhydrobiosis in the tardigrade Hypsibius dujardini.</title>
        <authorList>
            <person name="Yoshida Y."/>
            <person name="Koutsovoulos G."/>
            <person name="Laetsch D."/>
            <person name="Stevens L."/>
            <person name="Kumar S."/>
            <person name="Horikawa D."/>
            <person name="Ishino K."/>
            <person name="Komine S."/>
            <person name="Tomita M."/>
            <person name="Blaxter M."/>
            <person name="Arakawa K."/>
        </authorList>
    </citation>
    <scope>NUCLEOTIDE SEQUENCE [LARGE SCALE GENOMIC DNA]</scope>
    <source>
        <strain evidence="13">Z151</strain>
    </source>
</reference>
<keyword evidence="13" id="KW-1185">Reference proteome</keyword>
<feature type="compositionally biased region" description="Polar residues" evidence="10">
    <location>
        <begin position="52"/>
        <end position="64"/>
    </location>
</feature>
<keyword evidence="6 7" id="KW-0234">DNA repair</keyword>
<evidence type="ECO:0000313" key="13">
    <source>
        <dbReference type="Proteomes" id="UP000192578"/>
    </source>
</evidence>
<evidence type="ECO:0000256" key="6">
    <source>
        <dbReference type="ARBA" id="ARBA00023204"/>
    </source>
</evidence>
<dbReference type="SMART" id="SM00986">
    <property type="entry name" value="UDG"/>
    <property type="match status" value="1"/>
</dbReference>
<feature type="domain" description="Uracil-DNA glycosylase-like" evidence="11">
    <location>
        <begin position="176"/>
        <end position="336"/>
    </location>
</feature>